<reference evidence="2" key="1">
    <citation type="submission" date="2022-10" db="EMBL/GenBank/DDBJ databases">
        <title>Puccinia triticina Genome sequencing and assembly.</title>
        <authorList>
            <person name="Li C."/>
        </authorList>
    </citation>
    <scope>NUCLEOTIDE SEQUENCE</scope>
    <source>
        <strain evidence="2">Pt15</strain>
    </source>
</reference>
<proteinExistence type="predicted"/>
<organism evidence="2 3">
    <name type="scientific">Puccinia triticina</name>
    <dbReference type="NCBI Taxonomy" id="208348"/>
    <lineage>
        <taxon>Eukaryota</taxon>
        <taxon>Fungi</taxon>
        <taxon>Dikarya</taxon>
        <taxon>Basidiomycota</taxon>
        <taxon>Pucciniomycotina</taxon>
        <taxon>Pucciniomycetes</taxon>
        <taxon>Pucciniales</taxon>
        <taxon>Pucciniaceae</taxon>
        <taxon>Puccinia</taxon>
    </lineage>
</organism>
<feature type="region of interest" description="Disordered" evidence="1">
    <location>
        <begin position="114"/>
        <end position="143"/>
    </location>
</feature>
<dbReference type="GeneID" id="77801606"/>
<gene>
    <name evidence="2" type="ORF">PtA15_10A527</name>
</gene>
<protein>
    <submittedName>
        <fullName evidence="2">Uncharacterized protein</fullName>
    </submittedName>
</protein>
<keyword evidence="3" id="KW-1185">Reference proteome</keyword>
<evidence type="ECO:0000313" key="2">
    <source>
        <dbReference type="EMBL" id="WAQ89103.1"/>
    </source>
</evidence>
<dbReference type="EMBL" id="CP110430">
    <property type="protein sequence ID" value="WAQ89103.1"/>
    <property type="molecule type" value="Genomic_DNA"/>
</dbReference>
<feature type="compositionally biased region" description="Polar residues" evidence="1">
    <location>
        <begin position="117"/>
        <end position="133"/>
    </location>
</feature>
<evidence type="ECO:0000313" key="3">
    <source>
        <dbReference type="Proteomes" id="UP001164743"/>
    </source>
</evidence>
<dbReference type="RefSeq" id="XP_053024658.1">
    <property type="nucleotide sequence ID" value="XM_053160711.1"/>
</dbReference>
<sequence>MAAPPPPDPPNRPNVACDATMNDIAELDDAPSTRLPDRPNVAPPSSVFLAFLTNYIGNPQNHSSEGALIIDPASLGAIRMMMDAEAKRLREMDKRMDQMSKMVETFEGRLQALEGSRVSTTAPQNQPTKQSYARATGPAPALN</sequence>
<accession>A0ABY7CVZ9</accession>
<evidence type="ECO:0000256" key="1">
    <source>
        <dbReference type="SAM" id="MobiDB-lite"/>
    </source>
</evidence>
<name>A0ABY7CVZ9_9BASI</name>
<dbReference type="Proteomes" id="UP001164743">
    <property type="component" value="Chromosome 10A"/>
</dbReference>